<dbReference type="AlphaFoldDB" id="J0WBW9"/>
<feature type="domain" description="Polysaccharide biosynthesis protein CapD-like" evidence="2">
    <location>
        <begin position="10"/>
        <end position="298"/>
    </location>
</feature>
<comment type="similarity">
    <text evidence="1">Belongs to the polysaccharide synthase family.</text>
</comment>
<accession>J0WBW9</accession>
<dbReference type="InterPro" id="IPR036291">
    <property type="entry name" value="NAD(P)-bd_dom_sf"/>
</dbReference>
<dbReference type="InterPro" id="IPR003869">
    <property type="entry name" value="Polysac_CapD-like"/>
</dbReference>
<evidence type="ECO:0000313" key="3">
    <source>
        <dbReference type="EMBL" id="EJC82688.1"/>
    </source>
</evidence>
<gene>
    <name evidence="3" type="ORF">Rleg4DRAFT_4413</name>
</gene>
<dbReference type="Proteomes" id="UP000005732">
    <property type="component" value="Unassembled WGS sequence"/>
</dbReference>
<evidence type="ECO:0000259" key="2">
    <source>
        <dbReference type="Pfam" id="PF02719"/>
    </source>
</evidence>
<dbReference type="OrthoDB" id="9803111at2"/>
<protein>
    <submittedName>
        <fullName evidence="3">Putative nucleoside-diphosphate sugar epimerase</fullName>
    </submittedName>
</protein>
<dbReference type="Gene3D" id="3.40.50.720">
    <property type="entry name" value="NAD(P)-binding Rossmann-like Domain"/>
    <property type="match status" value="1"/>
</dbReference>
<dbReference type="Pfam" id="PF02719">
    <property type="entry name" value="Polysacc_synt_2"/>
    <property type="match status" value="1"/>
</dbReference>
<dbReference type="PANTHER" id="PTHR43318:SF2">
    <property type="entry name" value="UDP-N-ACETYLGLUCOSAMINE 4,6-DEHYDRATASE (INVERTING)"/>
    <property type="match status" value="1"/>
</dbReference>
<dbReference type="InterPro" id="IPR051203">
    <property type="entry name" value="Polysaccharide_Synthase-Rel"/>
</dbReference>
<reference evidence="3 4" key="1">
    <citation type="submission" date="2012-02" db="EMBL/GenBank/DDBJ databases">
        <title>Improved High-Quality Draft Sequence of Rhizobium leguminosarum bv. trifolii WSM2297.</title>
        <authorList>
            <consortium name="US DOE Joint Genome Institute"/>
            <person name="Lucas S."/>
            <person name="Han J."/>
            <person name="Lapidus A."/>
            <person name="Cheng J.-F."/>
            <person name="Goodwin L."/>
            <person name="Pitluck S."/>
            <person name="Peters L."/>
            <person name="Ovchinnikova G."/>
            <person name="Zhang X."/>
            <person name="Detter J.C."/>
            <person name="Han C."/>
            <person name="Tapia R."/>
            <person name="Land M."/>
            <person name="Hauser L."/>
            <person name="Kyrpides N."/>
            <person name="Ivanova N."/>
            <person name="Pagani I."/>
            <person name="Brau L."/>
            <person name="Yates R."/>
            <person name="O'Hara G."/>
            <person name="Rui T."/>
            <person name="Howieson J."/>
            <person name="Reeve W."/>
            <person name="Woyke T."/>
        </authorList>
    </citation>
    <scope>NUCLEOTIDE SEQUENCE [LARGE SCALE GENOMIC DNA]</scope>
    <source>
        <strain evidence="3 4">WSM2297</strain>
    </source>
</reference>
<sequence>MKNILEEKRILITGGTGSLGKSLVRRIISGERGNPKKVIVMSRDEGKQHEMRLSYLSRGASTDEVIYRNFLNMLEFRIGDVRSYADVCAAMRDVDIVINAAALKQVPTCEYFPEQAVMTNCEGPVNIVRSVRERMSTPEVVIGVSTDKACKPVNVMGMTKAIHERIFIAGNVLAEKTRFVGVRYGNVLASRGSVIPVFHEQIKNGGPVTLTVPEMTRFLLTLDQAVDTVFEAIERAFPGEIVVPRAPSATVLDIAKALIGERNIATKIVGIRPGEKMHELMVSEEECDHTIIRGNFMAILPMLPELQRDSPDKSILGKEFSSGDTVMTLTETRSLLERHKLLVEQRDFADTSELLR</sequence>
<dbReference type="EMBL" id="JH719395">
    <property type="protein sequence ID" value="EJC82688.1"/>
    <property type="molecule type" value="Genomic_DNA"/>
</dbReference>
<evidence type="ECO:0000256" key="1">
    <source>
        <dbReference type="ARBA" id="ARBA00007430"/>
    </source>
</evidence>
<name>J0WBW9_RHILT</name>
<proteinExistence type="inferred from homology"/>
<dbReference type="HOGENOM" id="CLU_013560_4_1_5"/>
<dbReference type="PANTHER" id="PTHR43318">
    <property type="entry name" value="UDP-N-ACETYLGLUCOSAMINE 4,6-DEHYDRATASE"/>
    <property type="match status" value="1"/>
</dbReference>
<dbReference type="SUPFAM" id="SSF51735">
    <property type="entry name" value="NAD(P)-binding Rossmann-fold domains"/>
    <property type="match status" value="1"/>
</dbReference>
<evidence type="ECO:0000313" key="4">
    <source>
        <dbReference type="Proteomes" id="UP000005732"/>
    </source>
</evidence>
<dbReference type="RefSeq" id="WP_003584422.1">
    <property type="nucleotide sequence ID" value="NZ_JH719395.1"/>
</dbReference>
<organism evidence="3 4">
    <name type="scientific">Rhizobium leguminosarum bv. trifolii WSM2297</name>
    <dbReference type="NCBI Taxonomy" id="754762"/>
    <lineage>
        <taxon>Bacteria</taxon>
        <taxon>Pseudomonadati</taxon>
        <taxon>Pseudomonadota</taxon>
        <taxon>Alphaproteobacteria</taxon>
        <taxon>Hyphomicrobiales</taxon>
        <taxon>Rhizobiaceae</taxon>
        <taxon>Rhizobium/Agrobacterium group</taxon>
        <taxon>Rhizobium</taxon>
    </lineage>
</organism>